<dbReference type="PROSITE" id="PS50889">
    <property type="entry name" value="S4"/>
    <property type="match status" value="1"/>
</dbReference>
<evidence type="ECO:0000256" key="2">
    <source>
        <dbReference type="ARBA" id="ARBA00010876"/>
    </source>
</evidence>
<evidence type="ECO:0000313" key="9">
    <source>
        <dbReference type="EMBL" id="OLU42470.1"/>
    </source>
</evidence>
<dbReference type="CDD" id="cd00165">
    <property type="entry name" value="S4"/>
    <property type="match status" value="1"/>
</dbReference>
<feature type="active site" evidence="5">
    <location>
        <position position="145"/>
    </location>
</feature>
<reference evidence="9 10" key="1">
    <citation type="submission" date="2016-11" db="EMBL/GenBank/DDBJ databases">
        <title>Description of two novel members of the family Erysipelotrichaceae: Ileibacterium lipovorans gen. nov., sp. nov. and Dubosiella newyorkensis, gen. nov., sp. nov.</title>
        <authorList>
            <person name="Cox L.M."/>
            <person name="Sohn J."/>
            <person name="Tyrrell K.L."/>
            <person name="Citron D.M."/>
            <person name="Lawson P.A."/>
            <person name="Patel N.B."/>
            <person name="Iizumi T."/>
            <person name="Perez-Perez G.I."/>
            <person name="Goldstein E.J."/>
            <person name="Blaser M.J."/>
        </authorList>
    </citation>
    <scope>NUCLEOTIDE SEQUENCE [LARGE SCALE GENOMIC DNA]</scope>
    <source>
        <strain evidence="9 10">NYU-BL-A3</strain>
    </source>
</reference>
<evidence type="ECO:0000256" key="3">
    <source>
        <dbReference type="ARBA" id="ARBA00022884"/>
    </source>
</evidence>
<gene>
    <name evidence="9" type="ORF">BO222_01555</name>
</gene>
<dbReference type="SMART" id="SM00363">
    <property type="entry name" value="S4"/>
    <property type="match status" value="1"/>
</dbReference>
<comment type="catalytic activity">
    <reaction evidence="1 7">
        <text>a uridine in RNA = a pseudouridine in RNA</text>
        <dbReference type="Rhea" id="RHEA:48348"/>
        <dbReference type="Rhea" id="RHEA-COMP:12068"/>
        <dbReference type="Rhea" id="RHEA-COMP:12069"/>
        <dbReference type="ChEBI" id="CHEBI:65314"/>
        <dbReference type="ChEBI" id="CHEBI:65315"/>
    </reaction>
</comment>
<dbReference type="Pfam" id="PF00849">
    <property type="entry name" value="PseudoU_synth_2"/>
    <property type="match status" value="1"/>
</dbReference>
<evidence type="ECO:0000256" key="1">
    <source>
        <dbReference type="ARBA" id="ARBA00000073"/>
    </source>
</evidence>
<protein>
    <recommendedName>
        <fullName evidence="7">Pseudouridine synthase</fullName>
        <ecNumber evidence="7">5.4.99.-</ecNumber>
    </recommendedName>
</protein>
<accession>A0A1U7NIP0</accession>
<sequence>MREADGENDFVTIQIDESKAKTRLDKLICQELDLSRARVEALIDDGMVCLNGQVAVKASKKVQVGDVLEIELPEPESTDVLPEKMDLDIVYEDSDIIVINKQRGLVVHPAPGHYKGTLVNGLLYHCQDLSGINGVARPGIVHRIDKDTTGLLVVAKNDLAHESLAKQIMDKTCKREYLAIVHEPFSHRTGTIHAPIGRDEKDRQKMAVTSKNSRDAVTRFEVLENFDKFALVRCALDTGRTHQIRVHMAYIHHPVAADPKYGRRNTLPASGQLLHACHLELIHPRTGEKMAFDAEPDAEFNQYLNELRALKENQ</sequence>
<dbReference type="InterPro" id="IPR006145">
    <property type="entry name" value="PsdUridine_synth_RsuA/RluA"/>
</dbReference>
<dbReference type="Proteomes" id="UP000186341">
    <property type="component" value="Unassembled WGS sequence"/>
</dbReference>
<dbReference type="InterPro" id="IPR006224">
    <property type="entry name" value="PsdUridine_synth_RluA-like_CS"/>
</dbReference>
<dbReference type="AlphaFoldDB" id="A0A1U7NIP0"/>
<dbReference type="InterPro" id="IPR020103">
    <property type="entry name" value="PsdUridine_synth_cat_dom_sf"/>
</dbReference>
<dbReference type="GO" id="GO:0000455">
    <property type="term" value="P:enzyme-directed rRNA pseudouridine synthesis"/>
    <property type="evidence" value="ECO:0007669"/>
    <property type="project" value="UniProtKB-ARBA"/>
</dbReference>
<dbReference type="NCBIfam" id="TIGR00005">
    <property type="entry name" value="rluA_subfam"/>
    <property type="match status" value="1"/>
</dbReference>
<dbReference type="GO" id="GO:0003723">
    <property type="term" value="F:RNA binding"/>
    <property type="evidence" value="ECO:0007669"/>
    <property type="project" value="UniProtKB-KW"/>
</dbReference>
<evidence type="ECO:0000256" key="6">
    <source>
        <dbReference type="PROSITE-ProRule" id="PRU00182"/>
    </source>
</evidence>
<dbReference type="InterPro" id="IPR002942">
    <property type="entry name" value="S4_RNA-bd"/>
</dbReference>
<dbReference type="SUPFAM" id="SSF55174">
    <property type="entry name" value="Alpha-L RNA-binding motif"/>
    <property type="match status" value="1"/>
</dbReference>
<evidence type="ECO:0000256" key="5">
    <source>
        <dbReference type="PIRSR" id="PIRSR606225-1"/>
    </source>
</evidence>
<dbReference type="InterPro" id="IPR006225">
    <property type="entry name" value="PsdUridine_synth_RluC/D"/>
</dbReference>
<evidence type="ECO:0000259" key="8">
    <source>
        <dbReference type="SMART" id="SM00363"/>
    </source>
</evidence>
<comment type="similarity">
    <text evidence="2 7">Belongs to the pseudouridine synthase RluA family.</text>
</comment>
<dbReference type="PANTHER" id="PTHR21600:SF44">
    <property type="entry name" value="RIBOSOMAL LARGE SUBUNIT PSEUDOURIDINE SYNTHASE D"/>
    <property type="match status" value="1"/>
</dbReference>
<keyword evidence="4 7" id="KW-0413">Isomerase</keyword>
<dbReference type="GO" id="GO:0120159">
    <property type="term" value="F:rRNA pseudouridine synthase activity"/>
    <property type="evidence" value="ECO:0007669"/>
    <property type="project" value="UniProtKB-ARBA"/>
</dbReference>
<comment type="function">
    <text evidence="7">Responsible for synthesis of pseudouridine from uracil.</text>
</comment>
<dbReference type="SUPFAM" id="SSF55120">
    <property type="entry name" value="Pseudouridine synthase"/>
    <property type="match status" value="1"/>
</dbReference>
<dbReference type="EC" id="5.4.99.-" evidence="7"/>
<evidence type="ECO:0000256" key="4">
    <source>
        <dbReference type="ARBA" id="ARBA00023235"/>
    </source>
</evidence>
<dbReference type="CDD" id="cd02869">
    <property type="entry name" value="PseudoU_synth_RluA_like"/>
    <property type="match status" value="1"/>
</dbReference>
<evidence type="ECO:0000256" key="7">
    <source>
        <dbReference type="RuleBase" id="RU362028"/>
    </source>
</evidence>
<dbReference type="Gene3D" id="3.30.2350.10">
    <property type="entry name" value="Pseudouridine synthase"/>
    <property type="match status" value="1"/>
</dbReference>
<dbReference type="EMBL" id="MPJW01000056">
    <property type="protein sequence ID" value="OLU42470.1"/>
    <property type="molecule type" value="Genomic_DNA"/>
</dbReference>
<dbReference type="FunFam" id="3.30.2350.10:FF:000006">
    <property type="entry name" value="Pseudouridine synthase"/>
    <property type="match status" value="1"/>
</dbReference>
<dbReference type="Pfam" id="PF01479">
    <property type="entry name" value="S4"/>
    <property type="match status" value="1"/>
</dbReference>
<proteinExistence type="inferred from homology"/>
<dbReference type="PANTHER" id="PTHR21600">
    <property type="entry name" value="MITOCHONDRIAL RNA PSEUDOURIDINE SYNTHASE"/>
    <property type="match status" value="1"/>
</dbReference>
<dbReference type="InterPro" id="IPR050188">
    <property type="entry name" value="RluA_PseudoU_synthase"/>
</dbReference>
<dbReference type="InterPro" id="IPR036986">
    <property type="entry name" value="S4_RNA-bd_sf"/>
</dbReference>
<dbReference type="PROSITE" id="PS01129">
    <property type="entry name" value="PSI_RLU"/>
    <property type="match status" value="1"/>
</dbReference>
<feature type="domain" description="RNA-binding S4" evidence="8">
    <location>
        <begin position="22"/>
        <end position="86"/>
    </location>
</feature>
<comment type="caution">
    <text evidence="9">The sequence shown here is derived from an EMBL/GenBank/DDBJ whole genome shotgun (WGS) entry which is preliminary data.</text>
</comment>
<name>A0A1U7NIP0_9FIRM</name>
<keyword evidence="3 6" id="KW-0694">RNA-binding</keyword>
<organism evidence="9 10">
    <name type="scientific">Ileibacterium valens</name>
    <dbReference type="NCBI Taxonomy" id="1862668"/>
    <lineage>
        <taxon>Bacteria</taxon>
        <taxon>Bacillati</taxon>
        <taxon>Bacillota</taxon>
        <taxon>Erysipelotrichia</taxon>
        <taxon>Erysipelotrichales</taxon>
        <taxon>Erysipelotrichaceae</taxon>
        <taxon>Ileibacterium</taxon>
    </lineage>
</organism>
<keyword evidence="10" id="KW-1185">Reference proteome</keyword>
<evidence type="ECO:0000313" key="10">
    <source>
        <dbReference type="Proteomes" id="UP000186341"/>
    </source>
</evidence>
<dbReference type="Gene3D" id="3.10.290.10">
    <property type="entry name" value="RNA-binding S4 domain"/>
    <property type="match status" value="1"/>
</dbReference>